<dbReference type="EMBL" id="CM023483">
    <property type="protein sequence ID" value="KAH6935989.1"/>
    <property type="molecule type" value="Genomic_DNA"/>
</dbReference>
<name>A0ACB7SQD5_HYAAI</name>
<protein>
    <submittedName>
        <fullName evidence="1">Uncharacterized protein</fullName>
    </submittedName>
</protein>
<evidence type="ECO:0000313" key="1">
    <source>
        <dbReference type="EMBL" id="KAH6935989.1"/>
    </source>
</evidence>
<accession>A0ACB7SQD5</accession>
<keyword evidence="2" id="KW-1185">Reference proteome</keyword>
<evidence type="ECO:0000313" key="2">
    <source>
        <dbReference type="Proteomes" id="UP000821845"/>
    </source>
</evidence>
<comment type="caution">
    <text evidence="1">The sequence shown here is derived from an EMBL/GenBank/DDBJ whole genome shotgun (WGS) entry which is preliminary data.</text>
</comment>
<sequence length="173" mass="19174">MTEFWSARCLQQAICSKRATTVTDGSRSFVALGDVVLPDEAADIISKGPKHSFEPTVAAHDLLAINRGISSRADQEGRERCLLEGVDALRKTATTMPAKHVKDPTRKVVTFFNQNNLRLLQADRNGGFVVLKEEDFKRRADAAITNNFVRVKSCATRIKSRAAARCKDLELSR</sequence>
<reference evidence="1" key="1">
    <citation type="submission" date="2020-05" db="EMBL/GenBank/DDBJ databases">
        <title>Large-scale comparative analyses of tick genomes elucidate their genetic diversity and vector capacities.</title>
        <authorList>
            <person name="Jia N."/>
            <person name="Wang J."/>
            <person name="Shi W."/>
            <person name="Du L."/>
            <person name="Sun Y."/>
            <person name="Zhan W."/>
            <person name="Jiang J."/>
            <person name="Wang Q."/>
            <person name="Zhang B."/>
            <person name="Ji P."/>
            <person name="Sakyi L.B."/>
            <person name="Cui X."/>
            <person name="Yuan T."/>
            <person name="Jiang B."/>
            <person name="Yang W."/>
            <person name="Lam T.T.-Y."/>
            <person name="Chang Q."/>
            <person name="Ding S."/>
            <person name="Wang X."/>
            <person name="Zhu J."/>
            <person name="Ruan X."/>
            <person name="Zhao L."/>
            <person name="Wei J."/>
            <person name="Que T."/>
            <person name="Du C."/>
            <person name="Cheng J."/>
            <person name="Dai P."/>
            <person name="Han X."/>
            <person name="Huang E."/>
            <person name="Gao Y."/>
            <person name="Liu J."/>
            <person name="Shao H."/>
            <person name="Ye R."/>
            <person name="Li L."/>
            <person name="Wei W."/>
            <person name="Wang X."/>
            <person name="Wang C."/>
            <person name="Yang T."/>
            <person name="Huo Q."/>
            <person name="Li W."/>
            <person name="Guo W."/>
            <person name="Chen H."/>
            <person name="Zhou L."/>
            <person name="Ni X."/>
            <person name="Tian J."/>
            <person name="Zhou Y."/>
            <person name="Sheng Y."/>
            <person name="Liu T."/>
            <person name="Pan Y."/>
            <person name="Xia L."/>
            <person name="Li J."/>
            <person name="Zhao F."/>
            <person name="Cao W."/>
        </authorList>
    </citation>
    <scope>NUCLEOTIDE SEQUENCE</scope>
    <source>
        <strain evidence="1">Hyas-2018</strain>
    </source>
</reference>
<organism evidence="1 2">
    <name type="scientific">Hyalomma asiaticum</name>
    <name type="common">Tick</name>
    <dbReference type="NCBI Taxonomy" id="266040"/>
    <lineage>
        <taxon>Eukaryota</taxon>
        <taxon>Metazoa</taxon>
        <taxon>Ecdysozoa</taxon>
        <taxon>Arthropoda</taxon>
        <taxon>Chelicerata</taxon>
        <taxon>Arachnida</taxon>
        <taxon>Acari</taxon>
        <taxon>Parasitiformes</taxon>
        <taxon>Ixodida</taxon>
        <taxon>Ixodoidea</taxon>
        <taxon>Ixodidae</taxon>
        <taxon>Hyalomminae</taxon>
        <taxon>Hyalomma</taxon>
    </lineage>
</organism>
<dbReference type="Proteomes" id="UP000821845">
    <property type="component" value="Chromosome 3"/>
</dbReference>
<gene>
    <name evidence="1" type="ORF">HPB50_012167</name>
</gene>
<proteinExistence type="predicted"/>